<evidence type="ECO:0000313" key="7">
    <source>
        <dbReference type="RefSeq" id="XP_022641632.1"/>
    </source>
</evidence>
<keyword evidence="1" id="KW-0433">Leucine-rich repeat</keyword>
<evidence type="ECO:0000256" key="1">
    <source>
        <dbReference type="ARBA" id="ARBA00022614"/>
    </source>
</evidence>
<keyword evidence="2" id="KW-0677">Repeat</keyword>
<feature type="compositionally biased region" description="Basic and acidic residues" evidence="4">
    <location>
        <begin position="115"/>
        <end position="143"/>
    </location>
</feature>
<dbReference type="InterPro" id="IPR035897">
    <property type="entry name" value="Toll_tir_struct_dom_sf"/>
</dbReference>
<protein>
    <submittedName>
        <fullName evidence="7">TMV resistance protein N-like</fullName>
    </submittedName>
</protein>
<dbReference type="GO" id="GO:0043531">
    <property type="term" value="F:ADP binding"/>
    <property type="evidence" value="ECO:0007669"/>
    <property type="project" value="InterPro"/>
</dbReference>
<reference evidence="6" key="1">
    <citation type="journal article" date="2014" name="Nat. Commun.">
        <title>Genome sequence of mungbean and insights into evolution within Vigna species.</title>
        <authorList>
            <person name="Kang Y.J."/>
            <person name="Kim S.K."/>
            <person name="Kim M.Y."/>
            <person name="Lestari P."/>
            <person name="Kim K.H."/>
            <person name="Ha B.K."/>
            <person name="Jun T.H."/>
            <person name="Hwang W.J."/>
            <person name="Lee T."/>
            <person name="Lee J."/>
            <person name="Shim S."/>
            <person name="Yoon M.Y."/>
            <person name="Jang Y.E."/>
            <person name="Han K.S."/>
            <person name="Taeprayoon P."/>
            <person name="Yoon N."/>
            <person name="Somta P."/>
            <person name="Tanya P."/>
            <person name="Kim K.S."/>
            <person name="Gwag J.G."/>
            <person name="Moon J.K."/>
            <person name="Lee Y.H."/>
            <person name="Park B.S."/>
            <person name="Bombarely A."/>
            <person name="Doyle J.J."/>
            <person name="Jackson S.A."/>
            <person name="Schafleitner R."/>
            <person name="Srinives P."/>
            <person name="Varshney R.K."/>
            <person name="Lee S.H."/>
        </authorList>
    </citation>
    <scope>NUCLEOTIDE SEQUENCE [LARGE SCALE GENOMIC DNA]</scope>
    <source>
        <strain evidence="6">cv. VC1973A</strain>
    </source>
</reference>
<accession>A0A3Q0FH35</accession>
<evidence type="ECO:0000256" key="2">
    <source>
        <dbReference type="ARBA" id="ARBA00022737"/>
    </source>
</evidence>
<organism evidence="6 7">
    <name type="scientific">Vigna radiata var. radiata</name>
    <name type="common">Mung bean</name>
    <name type="synonym">Phaseolus aureus</name>
    <dbReference type="NCBI Taxonomy" id="3916"/>
    <lineage>
        <taxon>Eukaryota</taxon>
        <taxon>Viridiplantae</taxon>
        <taxon>Streptophyta</taxon>
        <taxon>Embryophyta</taxon>
        <taxon>Tracheophyta</taxon>
        <taxon>Spermatophyta</taxon>
        <taxon>Magnoliopsida</taxon>
        <taxon>eudicotyledons</taxon>
        <taxon>Gunneridae</taxon>
        <taxon>Pentapetalae</taxon>
        <taxon>rosids</taxon>
        <taxon>fabids</taxon>
        <taxon>Fabales</taxon>
        <taxon>Fabaceae</taxon>
        <taxon>Papilionoideae</taxon>
        <taxon>50 kb inversion clade</taxon>
        <taxon>NPAAA clade</taxon>
        <taxon>indigoferoid/millettioid clade</taxon>
        <taxon>Phaseoleae</taxon>
        <taxon>Vigna</taxon>
    </lineage>
</organism>
<dbReference type="InterPro" id="IPR042197">
    <property type="entry name" value="Apaf_helical"/>
</dbReference>
<dbReference type="Pfam" id="PF00931">
    <property type="entry name" value="NB-ARC"/>
    <property type="match status" value="1"/>
</dbReference>
<dbReference type="RefSeq" id="XP_022641632.1">
    <property type="nucleotide sequence ID" value="XM_022785911.1"/>
</dbReference>
<dbReference type="FunFam" id="1.10.8.430:FF:000002">
    <property type="entry name" value="Disease resistance protein (TIR-NBS-LRR class)"/>
    <property type="match status" value="1"/>
</dbReference>
<dbReference type="GO" id="GO:0007165">
    <property type="term" value="P:signal transduction"/>
    <property type="evidence" value="ECO:0007669"/>
    <property type="project" value="InterPro"/>
</dbReference>
<evidence type="ECO:0000259" key="5">
    <source>
        <dbReference type="PROSITE" id="PS50104"/>
    </source>
</evidence>
<dbReference type="PRINTS" id="PR00364">
    <property type="entry name" value="DISEASERSIST"/>
</dbReference>
<dbReference type="Gene3D" id="3.40.50.10140">
    <property type="entry name" value="Toll/interleukin-1 receptor homology (TIR) domain"/>
    <property type="match status" value="1"/>
</dbReference>
<reference evidence="7" key="2">
    <citation type="submission" date="2025-08" db="UniProtKB">
        <authorList>
            <consortium name="RefSeq"/>
        </authorList>
    </citation>
    <scope>IDENTIFICATION</scope>
    <source>
        <tissue evidence="7">Leaf</tissue>
    </source>
</reference>
<keyword evidence="3" id="KW-0611">Plant defense</keyword>
<dbReference type="InterPro" id="IPR027417">
    <property type="entry name" value="P-loop_NTPase"/>
</dbReference>
<evidence type="ECO:0000256" key="3">
    <source>
        <dbReference type="ARBA" id="ARBA00022821"/>
    </source>
</evidence>
<feature type="domain" description="TIR" evidence="5">
    <location>
        <begin position="14"/>
        <end position="183"/>
    </location>
</feature>
<name>A0A3Q0FH35_VIGRR</name>
<dbReference type="PROSITE" id="PS50104">
    <property type="entry name" value="TIR"/>
    <property type="match status" value="1"/>
</dbReference>
<feature type="region of interest" description="Disordered" evidence="4">
    <location>
        <begin position="115"/>
        <end position="147"/>
    </location>
</feature>
<dbReference type="Gene3D" id="3.40.50.300">
    <property type="entry name" value="P-loop containing nucleotide triphosphate hydrolases"/>
    <property type="match status" value="1"/>
</dbReference>
<dbReference type="InterPro" id="IPR058192">
    <property type="entry name" value="WHD_ROQ1-like"/>
</dbReference>
<dbReference type="KEGG" id="vra:106773323"/>
<dbReference type="GeneID" id="106773323"/>
<dbReference type="SUPFAM" id="SSF52540">
    <property type="entry name" value="P-loop containing nucleoside triphosphate hydrolases"/>
    <property type="match status" value="1"/>
</dbReference>
<dbReference type="InterPro" id="IPR002182">
    <property type="entry name" value="NB-ARC"/>
</dbReference>
<keyword evidence="6" id="KW-1185">Reference proteome</keyword>
<proteinExistence type="predicted"/>
<dbReference type="PANTHER" id="PTHR11017:SF560">
    <property type="entry name" value="RESISTANCE PROTEIN (TIR-NBS-LRR CLASS), PUTATIVE-RELATED"/>
    <property type="match status" value="1"/>
</dbReference>
<dbReference type="AlphaFoldDB" id="A0A3Q0FH35"/>
<dbReference type="PANTHER" id="PTHR11017">
    <property type="entry name" value="LEUCINE-RICH REPEAT-CONTAINING PROTEIN"/>
    <property type="match status" value="1"/>
</dbReference>
<dbReference type="SUPFAM" id="SSF46785">
    <property type="entry name" value="Winged helix' DNA-binding domain"/>
    <property type="match status" value="1"/>
</dbReference>
<dbReference type="InterPro" id="IPR000157">
    <property type="entry name" value="TIR_dom"/>
</dbReference>
<dbReference type="InterPro" id="IPR044974">
    <property type="entry name" value="Disease_R_plants"/>
</dbReference>
<dbReference type="Gene3D" id="1.10.8.430">
    <property type="entry name" value="Helical domain of apoptotic protease-activating factors"/>
    <property type="match status" value="1"/>
</dbReference>
<dbReference type="Pfam" id="PF23282">
    <property type="entry name" value="WHD_ROQ1"/>
    <property type="match status" value="1"/>
</dbReference>
<sequence>MASVSSSLSFFSKLVSEVFIHCLEDDIHENFVSHLRSALLQAGVEPSLVAVGKLSKKFMPSVTRFQIGIIVFTKAYIQSCRCVQDLARIIECHETHGLMVIPVFYDIDPSYDQKADVDPSHVPDQKRDIDPSHVDDQKRDVDPFHISSVSTNPFRELEEAETKTGRNDAELVEEIVKSVLAKLDRALPVTKFPVELEIHVKNVIGLFENQPNKVCMIGIWGMGGSGKTTLAKAIYNKIPFTFGDKSFIQDIRKVCQTDGIRGLVQLQEQLLSDVLKYVKIESGDMEKTTIENRLSRKKLFIVLDDVNEIDQLKHLCGNGKWFGAGSVIIITTRHLDLLYQHKVDYVYEMDELDENDSVELFSWHAFRKAKPREDFNELARSAVDYCGGLPLALEVLGSYLSKRSENEWRSVLSKLEIIPNTQIQNILRVSFDGLCSEMEKDIFLDVCCFFIGKERDYVTEILNGCGLRADIGIKVLIERGLVKIEKNNKLGMHHLLRDMGREIVRQTSTMQPGKRSRLWFLKDVRHVLTKNTGTEAILGLSLNTDWRL</sequence>
<dbReference type="Proteomes" id="UP000087766">
    <property type="component" value="Chromosome 9"/>
</dbReference>
<dbReference type="GO" id="GO:0006952">
    <property type="term" value="P:defense response"/>
    <property type="evidence" value="ECO:0007669"/>
    <property type="project" value="UniProtKB-KW"/>
</dbReference>
<dbReference type="InterPro" id="IPR036390">
    <property type="entry name" value="WH_DNA-bd_sf"/>
</dbReference>
<evidence type="ECO:0000313" key="6">
    <source>
        <dbReference type="Proteomes" id="UP000087766"/>
    </source>
</evidence>
<gene>
    <name evidence="7" type="primary">LOC106773323</name>
</gene>
<dbReference type="OrthoDB" id="1936883at2759"/>
<dbReference type="SUPFAM" id="SSF52200">
    <property type="entry name" value="Toll/Interleukin receptor TIR domain"/>
    <property type="match status" value="1"/>
</dbReference>
<evidence type="ECO:0000256" key="4">
    <source>
        <dbReference type="SAM" id="MobiDB-lite"/>
    </source>
</evidence>
<dbReference type="Pfam" id="PF01582">
    <property type="entry name" value="TIR"/>
    <property type="match status" value="1"/>
</dbReference>